<dbReference type="InterPro" id="IPR004721">
    <property type="entry name" value="DHOdimr"/>
</dbReference>
<dbReference type="Gene3D" id="3.20.20.140">
    <property type="entry name" value="Metal-dependent hydrolases"/>
    <property type="match status" value="1"/>
</dbReference>
<accession>A0A0H5QL36</accession>
<name>A0A0H5QL36_9EUKA</name>
<dbReference type="UniPathway" id="UPA00070">
    <property type="reaction ID" value="UER00117"/>
</dbReference>
<keyword evidence="1" id="KW-0479">Metal-binding</keyword>
<sequence length="228" mass="25364">MYPLFRVMAECNLPLLVHCEVTDPQIDIFDRERVFIQRHLVGIIDSIPSLKVVAEHITTAFGVEFVHSARSGVAATITPHHLLENRNALFHGGLRPHYYCLPVLKTESDRLALLAAATSGSPRFFLGSDSAPHSRSAKESDCGCAGCFVGFACIELYAEAFDSVGKLHMLKDFACTFGAQFYGLSPSDEQDTIILRKRAWTVPKQIPYIQDEYVIPFKSGQTLQWSLS</sequence>
<dbReference type="PANTHER" id="PTHR43137">
    <property type="entry name" value="DIHYDROOROTASE"/>
    <property type="match status" value="1"/>
</dbReference>
<dbReference type="InterPro" id="IPR002195">
    <property type="entry name" value="Dihydroorotase_CS"/>
</dbReference>
<evidence type="ECO:0000256" key="3">
    <source>
        <dbReference type="ARBA" id="ARBA00022833"/>
    </source>
</evidence>
<dbReference type="GO" id="GO:0004151">
    <property type="term" value="F:dihydroorotase activity"/>
    <property type="evidence" value="ECO:0007669"/>
    <property type="project" value="InterPro"/>
</dbReference>
<keyword evidence="2" id="KW-0378">Hydrolase</keyword>
<evidence type="ECO:0000256" key="4">
    <source>
        <dbReference type="ARBA" id="ARBA00022975"/>
    </source>
</evidence>
<dbReference type="InterPro" id="IPR032466">
    <property type="entry name" value="Metal_Hydrolase"/>
</dbReference>
<dbReference type="SUPFAM" id="SSF51556">
    <property type="entry name" value="Metallo-dependent hydrolases"/>
    <property type="match status" value="1"/>
</dbReference>
<dbReference type="GO" id="GO:0046872">
    <property type="term" value="F:metal ion binding"/>
    <property type="evidence" value="ECO:0007669"/>
    <property type="project" value="UniProtKB-KW"/>
</dbReference>
<dbReference type="GO" id="GO:0005737">
    <property type="term" value="C:cytoplasm"/>
    <property type="evidence" value="ECO:0007669"/>
    <property type="project" value="TreeGrafter"/>
</dbReference>
<protein>
    <submittedName>
        <fullName evidence="5">Uncharacterized protein</fullName>
    </submittedName>
</protein>
<organism evidence="5">
    <name type="scientific">Spongospora subterranea</name>
    <dbReference type="NCBI Taxonomy" id="70186"/>
    <lineage>
        <taxon>Eukaryota</taxon>
        <taxon>Sar</taxon>
        <taxon>Rhizaria</taxon>
        <taxon>Endomyxa</taxon>
        <taxon>Phytomyxea</taxon>
        <taxon>Plasmodiophorida</taxon>
        <taxon>Plasmodiophoridae</taxon>
        <taxon>Spongospora</taxon>
    </lineage>
</organism>
<proteinExistence type="predicted"/>
<evidence type="ECO:0000256" key="1">
    <source>
        <dbReference type="ARBA" id="ARBA00022723"/>
    </source>
</evidence>
<keyword evidence="4" id="KW-0665">Pyrimidine biosynthesis</keyword>
<dbReference type="PROSITE" id="PS00483">
    <property type="entry name" value="DIHYDROOROTASE_2"/>
    <property type="match status" value="1"/>
</dbReference>
<evidence type="ECO:0000256" key="2">
    <source>
        <dbReference type="ARBA" id="ARBA00022801"/>
    </source>
</evidence>
<evidence type="ECO:0000313" key="5">
    <source>
        <dbReference type="EMBL" id="CRZ02728.1"/>
    </source>
</evidence>
<reference evidence="5" key="1">
    <citation type="submission" date="2015-04" db="EMBL/GenBank/DDBJ databases">
        <title>The genome sequence of the plant pathogenic Rhizarian Plasmodiophora brassicae reveals insights in its biotrophic life cycle and the origin of chitin synthesis.</title>
        <authorList>
            <person name="Schwelm A."/>
            <person name="Fogelqvist J."/>
            <person name="Knaust A."/>
            <person name="Julke S."/>
            <person name="Lilja T."/>
            <person name="Dhandapani V."/>
            <person name="Bonilla-Rosso G."/>
            <person name="Karlsson M."/>
            <person name="Shevchenko A."/>
            <person name="Choi S.R."/>
            <person name="Kim H.G."/>
            <person name="Park J.Y."/>
            <person name="Lim Y.P."/>
            <person name="Ludwig-Muller J."/>
            <person name="Dixelius C."/>
        </authorList>
    </citation>
    <scope>NUCLEOTIDE SEQUENCE</scope>
    <source>
        <tissue evidence="5">Potato root galls</tissue>
    </source>
</reference>
<dbReference type="AlphaFoldDB" id="A0A0H5QL36"/>
<keyword evidence="3" id="KW-0862">Zinc</keyword>
<dbReference type="PANTHER" id="PTHR43137:SF1">
    <property type="entry name" value="DIHYDROOROTASE"/>
    <property type="match status" value="1"/>
</dbReference>
<dbReference type="GO" id="GO:0006207">
    <property type="term" value="P:'de novo' pyrimidine nucleobase biosynthetic process"/>
    <property type="evidence" value="ECO:0007669"/>
    <property type="project" value="TreeGrafter"/>
</dbReference>
<dbReference type="EMBL" id="HACM01002286">
    <property type="protein sequence ID" value="CRZ02728.1"/>
    <property type="molecule type" value="Transcribed_RNA"/>
</dbReference>
<dbReference type="GO" id="GO:0044205">
    <property type="term" value="P:'de novo' UMP biosynthetic process"/>
    <property type="evidence" value="ECO:0007669"/>
    <property type="project" value="UniProtKB-UniPathway"/>
</dbReference>